<sequence length="543" mass="59289">MKGKHKRAAAARQQRGLAEQVAHLEAELAAERQRADQAAAQAATTRAARDELAAVQAAVERRVAADLELEARRAARLKAAGEKVTRALQSVRQVDEALTGGRGSHEVALSAGEAGLRVRYPAVHTSASTQYARTWYRKQTGRALQETVDVSLEGWIPDTVGPELDALAPYALSSAAGDEPEAWWEWAIPPWMRIPTDTRDAADLRAELGAHTSGAPRYRQARFPGPRLPTSATIRTPWRHSPLIATPADAADLTHWYHRSAFAQDWHSTQRPVPFLLPAAYSAMFADARPLPDGVELHLPFPLVFARFNNPWQISAAATATQGILTRPFALMHARGEPASDPKPPQLQTVLHRMHALGLDDRDMLPTPLRTLDVSGGEVEGLLLAADSDGHPADEFAWCIAIGSAFGLPLARIAVPARRSQARWGAQVTNIITALALSTWHRTSHTPTSTHNTTIDGNVPIGDEVDVHVLDVEATAPRRNHPQPAGDRHVAPHLRRGHWRRQRVGAGRASIEWTWVRPTTIHGGPASINQIYQLPRSTTTPSD</sequence>
<protein>
    <submittedName>
        <fullName evidence="2">Uncharacterized protein</fullName>
    </submittedName>
</protein>
<dbReference type="InterPro" id="IPR058915">
    <property type="entry name" value="AcrVA2-like"/>
</dbReference>
<dbReference type="Pfam" id="PF26125">
    <property type="entry name" value="AcrVA2-like"/>
    <property type="match status" value="1"/>
</dbReference>
<evidence type="ECO:0000313" key="3">
    <source>
        <dbReference type="Proteomes" id="UP000614996"/>
    </source>
</evidence>
<gene>
    <name evidence="2" type="ORF">NUM_43990</name>
</gene>
<organism evidence="2 3">
    <name type="scientific">Actinocatenispora comari</name>
    <dbReference type="NCBI Taxonomy" id="2807577"/>
    <lineage>
        <taxon>Bacteria</taxon>
        <taxon>Bacillati</taxon>
        <taxon>Actinomycetota</taxon>
        <taxon>Actinomycetes</taxon>
        <taxon>Micromonosporales</taxon>
        <taxon>Micromonosporaceae</taxon>
        <taxon>Actinocatenispora</taxon>
    </lineage>
</organism>
<feature type="coiled-coil region" evidence="1">
    <location>
        <begin position="14"/>
        <end position="41"/>
    </location>
</feature>
<reference evidence="3" key="1">
    <citation type="journal article" date="2021" name="Int. J. Syst. Evol. Microbiol.">
        <title>Actinocatenispora comari sp. nov., an endophytic actinomycete isolated from aerial parts of Comarum salesowianum.</title>
        <authorList>
            <person name="Oyunbileg N."/>
            <person name="Iizaka Y."/>
            <person name="Hamada M."/>
            <person name="Davaapurev B.O."/>
            <person name="Fukumoto A."/>
            <person name="Tsetseg B."/>
            <person name="Kato F."/>
            <person name="Tamura T."/>
            <person name="Batkhuu J."/>
            <person name="Anzai Y."/>
        </authorList>
    </citation>
    <scope>NUCLEOTIDE SEQUENCE [LARGE SCALE GENOMIC DNA]</scope>
    <source>
        <strain evidence="3">NUM-2625</strain>
    </source>
</reference>
<evidence type="ECO:0000313" key="2">
    <source>
        <dbReference type="EMBL" id="GIL29145.1"/>
    </source>
</evidence>
<evidence type="ECO:0000256" key="1">
    <source>
        <dbReference type="SAM" id="Coils"/>
    </source>
</evidence>
<dbReference type="EMBL" id="BOPO01000084">
    <property type="protein sequence ID" value="GIL29145.1"/>
    <property type="molecule type" value="Genomic_DNA"/>
</dbReference>
<accession>A0A8J4AEE7</accession>
<proteinExistence type="predicted"/>
<keyword evidence="3" id="KW-1185">Reference proteome</keyword>
<comment type="caution">
    <text evidence="2">The sequence shown here is derived from an EMBL/GenBank/DDBJ whole genome shotgun (WGS) entry which is preliminary data.</text>
</comment>
<name>A0A8J4AEE7_9ACTN</name>
<dbReference type="AlphaFoldDB" id="A0A8J4AEE7"/>
<keyword evidence="1" id="KW-0175">Coiled coil</keyword>
<dbReference type="Proteomes" id="UP000614996">
    <property type="component" value="Unassembled WGS sequence"/>
</dbReference>
<dbReference type="RefSeq" id="WP_207126819.1">
    <property type="nucleotide sequence ID" value="NZ_BOPO01000084.1"/>
</dbReference>